<keyword evidence="5" id="KW-0175">Coiled coil</keyword>
<evidence type="ECO:0000313" key="9">
    <source>
        <dbReference type="Proteomes" id="UP000187203"/>
    </source>
</evidence>
<feature type="domain" description="Disease resistance R13L4/SHOC-2-like LRR" evidence="7">
    <location>
        <begin position="198"/>
        <end position="410"/>
    </location>
</feature>
<evidence type="ECO:0000256" key="1">
    <source>
        <dbReference type="ARBA" id="ARBA00022737"/>
    </source>
</evidence>
<keyword evidence="1" id="KW-0677">Repeat</keyword>
<proteinExistence type="predicted"/>
<dbReference type="PANTHER" id="PTHR36766:SF61">
    <property type="entry name" value="NB-ARC DOMAIN DISEASE RESISTANCE PROTEIN"/>
    <property type="match status" value="1"/>
</dbReference>
<dbReference type="EMBL" id="AWUE01014823">
    <property type="protein sequence ID" value="OMP01181.1"/>
    <property type="molecule type" value="Genomic_DNA"/>
</dbReference>
<keyword evidence="2" id="KW-0547">Nucleotide-binding</keyword>
<evidence type="ECO:0000259" key="6">
    <source>
        <dbReference type="Pfam" id="PF18052"/>
    </source>
</evidence>
<evidence type="ECO:0000256" key="2">
    <source>
        <dbReference type="ARBA" id="ARBA00022741"/>
    </source>
</evidence>
<dbReference type="GO" id="GO:0005524">
    <property type="term" value="F:ATP binding"/>
    <property type="evidence" value="ECO:0007669"/>
    <property type="project" value="UniProtKB-KW"/>
</dbReference>
<dbReference type="Pfam" id="PF18052">
    <property type="entry name" value="Rx_N"/>
    <property type="match status" value="1"/>
</dbReference>
<keyword evidence="9" id="KW-1185">Reference proteome</keyword>
<protein>
    <submittedName>
        <fullName evidence="8">Uncharacterized protein</fullName>
    </submittedName>
</protein>
<sequence>MDSFASSIVKNILEKVGSYAYEQIVSAWGLEEEIRKLKNTLEEIQAVLSDAEDRQGRNDEQGKLIKIWLQRFKDVLHDIKDLFDDLEIQDRKMMMASHGAAMNKVRGFFSSSNSIAFRFKMSQRISNIWERLDETKTSKDRFKLSKTPKKEIGMNKSRETHSYVDAHSVIGRDEDVEKIIRSLLKVLGSICESDVGNFVMRCKYLWVLDLSSSSFEELPSSIGQLRHLRYFSLSGNRRIRRLPTSICKLQKLQALGLVGCKKLERLPQGIRNMISLRFLEFTTNEELLPNGEIGCLELSLQVLSISGCQSLKFLFDDMKQLTALKTLSITDCHQLRRLPCSVNDLAALENLLISNCAELDLEAKDKDANSNQDEKLLPSLRSITITKMITFKALPQWVQRSANSLSSLIIEDCPKFEKLPDWLKNFKSLQKLQIIGCPNYKGEA</sequence>
<evidence type="ECO:0000313" key="8">
    <source>
        <dbReference type="EMBL" id="OMP01181.1"/>
    </source>
</evidence>
<accession>A0A1R3K285</accession>
<dbReference type="Gene3D" id="3.80.10.10">
    <property type="entry name" value="Ribonuclease Inhibitor"/>
    <property type="match status" value="2"/>
</dbReference>
<dbReference type="InterPro" id="IPR032675">
    <property type="entry name" value="LRR_dom_sf"/>
</dbReference>
<evidence type="ECO:0000259" key="7">
    <source>
        <dbReference type="Pfam" id="PF23598"/>
    </source>
</evidence>
<dbReference type="Gene3D" id="1.20.5.4130">
    <property type="match status" value="1"/>
</dbReference>
<dbReference type="OrthoDB" id="2018467at2759"/>
<gene>
    <name evidence="8" type="ORF">COLO4_12081</name>
</gene>
<keyword evidence="3" id="KW-0611">Plant defense</keyword>
<organism evidence="8 9">
    <name type="scientific">Corchorus olitorius</name>
    <dbReference type="NCBI Taxonomy" id="93759"/>
    <lineage>
        <taxon>Eukaryota</taxon>
        <taxon>Viridiplantae</taxon>
        <taxon>Streptophyta</taxon>
        <taxon>Embryophyta</taxon>
        <taxon>Tracheophyta</taxon>
        <taxon>Spermatophyta</taxon>
        <taxon>Magnoliopsida</taxon>
        <taxon>eudicotyledons</taxon>
        <taxon>Gunneridae</taxon>
        <taxon>Pentapetalae</taxon>
        <taxon>rosids</taxon>
        <taxon>malvids</taxon>
        <taxon>Malvales</taxon>
        <taxon>Malvaceae</taxon>
        <taxon>Grewioideae</taxon>
        <taxon>Apeibeae</taxon>
        <taxon>Corchorus</taxon>
    </lineage>
</organism>
<dbReference type="InterPro" id="IPR041118">
    <property type="entry name" value="Rx_N"/>
</dbReference>
<reference evidence="9" key="1">
    <citation type="submission" date="2013-09" db="EMBL/GenBank/DDBJ databases">
        <title>Corchorus olitorius genome sequencing.</title>
        <authorList>
            <person name="Alam M."/>
            <person name="Haque M.S."/>
            <person name="Islam M.S."/>
            <person name="Emdad E.M."/>
            <person name="Islam M.M."/>
            <person name="Ahmed B."/>
            <person name="Halim A."/>
            <person name="Hossen Q.M.M."/>
            <person name="Hossain M.Z."/>
            <person name="Ahmed R."/>
            <person name="Khan M.M."/>
            <person name="Islam R."/>
            <person name="Rashid M.M."/>
            <person name="Khan S.A."/>
            <person name="Rahman M.S."/>
            <person name="Alam M."/>
            <person name="Yahiya A.S."/>
            <person name="Khan M.S."/>
            <person name="Azam M.S."/>
            <person name="Haque T."/>
            <person name="Lashkar M.Z.H."/>
            <person name="Akhand A.I."/>
            <person name="Morshed G."/>
            <person name="Roy S."/>
            <person name="Uddin K.S."/>
            <person name="Rabeya T."/>
            <person name="Hossain A.S."/>
            <person name="Chowdhury A."/>
            <person name="Snigdha A.R."/>
            <person name="Mortoza M.S."/>
            <person name="Matin S.A."/>
            <person name="Hoque S.M.E."/>
            <person name="Islam M.K."/>
            <person name="Roy D.K."/>
            <person name="Haider R."/>
            <person name="Moosa M.M."/>
            <person name="Elias S.M."/>
            <person name="Hasan A.M."/>
            <person name="Jahan S."/>
            <person name="Shafiuddin M."/>
            <person name="Mahmood N."/>
            <person name="Shommy N.S."/>
        </authorList>
    </citation>
    <scope>NUCLEOTIDE SEQUENCE [LARGE SCALE GENOMIC DNA]</scope>
    <source>
        <strain evidence="9">cv. O-4</strain>
    </source>
</reference>
<dbReference type="Proteomes" id="UP000187203">
    <property type="component" value="Unassembled WGS sequence"/>
</dbReference>
<dbReference type="InterPro" id="IPR055414">
    <property type="entry name" value="LRR_R13L4/SHOC2-like"/>
</dbReference>
<dbReference type="PANTHER" id="PTHR36766">
    <property type="entry name" value="PLANT BROAD-SPECTRUM MILDEW RESISTANCE PROTEIN RPW8"/>
    <property type="match status" value="1"/>
</dbReference>
<evidence type="ECO:0000256" key="3">
    <source>
        <dbReference type="ARBA" id="ARBA00022821"/>
    </source>
</evidence>
<keyword evidence="4" id="KW-0067">ATP-binding</keyword>
<evidence type="ECO:0000256" key="4">
    <source>
        <dbReference type="ARBA" id="ARBA00022840"/>
    </source>
</evidence>
<name>A0A1R3K285_9ROSI</name>
<feature type="coiled-coil region" evidence="5">
    <location>
        <begin position="27"/>
        <end position="54"/>
    </location>
</feature>
<dbReference type="GO" id="GO:0006952">
    <property type="term" value="P:defense response"/>
    <property type="evidence" value="ECO:0007669"/>
    <property type="project" value="UniProtKB-KW"/>
</dbReference>
<dbReference type="AlphaFoldDB" id="A0A1R3K285"/>
<dbReference type="Pfam" id="PF23598">
    <property type="entry name" value="LRR_14"/>
    <property type="match status" value="1"/>
</dbReference>
<dbReference type="SUPFAM" id="SSF52058">
    <property type="entry name" value="L domain-like"/>
    <property type="match status" value="1"/>
</dbReference>
<comment type="caution">
    <text evidence="8">The sequence shown here is derived from an EMBL/GenBank/DDBJ whole genome shotgun (WGS) entry which is preliminary data.</text>
</comment>
<evidence type="ECO:0000256" key="5">
    <source>
        <dbReference type="SAM" id="Coils"/>
    </source>
</evidence>
<feature type="domain" description="Disease resistance N-terminal" evidence="6">
    <location>
        <begin position="8"/>
        <end position="94"/>
    </location>
</feature>